<protein>
    <recommendedName>
        <fullName evidence="4">Carrier domain-containing protein</fullName>
    </recommendedName>
</protein>
<dbReference type="InterPro" id="IPR020806">
    <property type="entry name" value="PKS_PP-bd"/>
</dbReference>
<dbReference type="GO" id="GO:0047527">
    <property type="term" value="F:2,3-dihydroxybenzoate-serine ligase activity"/>
    <property type="evidence" value="ECO:0007669"/>
    <property type="project" value="TreeGrafter"/>
</dbReference>
<dbReference type="InterPro" id="IPR023213">
    <property type="entry name" value="CAT-like_dom_sf"/>
</dbReference>
<dbReference type="GO" id="GO:0031177">
    <property type="term" value="F:phosphopantetheine binding"/>
    <property type="evidence" value="ECO:0007669"/>
    <property type="project" value="InterPro"/>
</dbReference>
<dbReference type="FunFam" id="3.40.50.12780:FF:000012">
    <property type="entry name" value="Non-ribosomal peptide synthetase"/>
    <property type="match status" value="2"/>
</dbReference>
<dbReference type="Gene3D" id="3.30.559.30">
    <property type="entry name" value="Nonribosomal peptide synthetase, condensation domain"/>
    <property type="match status" value="2"/>
</dbReference>
<feature type="domain" description="Carrier" evidence="4">
    <location>
        <begin position="1120"/>
        <end position="1195"/>
    </location>
</feature>
<dbReference type="InterPro" id="IPR001242">
    <property type="entry name" value="Condensation_dom"/>
</dbReference>
<dbReference type="FunFam" id="3.30.559.10:FF:000012">
    <property type="entry name" value="Non-ribosomal peptide synthetase"/>
    <property type="match status" value="2"/>
</dbReference>
<organism evidence="5 6">
    <name type="scientific">Dictyobacter vulcani</name>
    <dbReference type="NCBI Taxonomy" id="2607529"/>
    <lineage>
        <taxon>Bacteria</taxon>
        <taxon>Bacillati</taxon>
        <taxon>Chloroflexota</taxon>
        <taxon>Ktedonobacteria</taxon>
        <taxon>Ktedonobacterales</taxon>
        <taxon>Dictyobacteraceae</taxon>
        <taxon>Dictyobacter</taxon>
    </lineage>
</organism>
<dbReference type="RefSeq" id="WP_151759297.1">
    <property type="nucleotide sequence ID" value="NZ_BKZW01000004.1"/>
</dbReference>
<dbReference type="PROSITE" id="PS50075">
    <property type="entry name" value="CARRIER"/>
    <property type="match status" value="2"/>
</dbReference>
<dbReference type="SUPFAM" id="SSF47336">
    <property type="entry name" value="ACP-like"/>
    <property type="match status" value="2"/>
</dbReference>
<proteinExistence type="predicted"/>
<dbReference type="Proteomes" id="UP000326912">
    <property type="component" value="Unassembled WGS sequence"/>
</dbReference>
<dbReference type="Gene3D" id="3.40.50.980">
    <property type="match status" value="4"/>
</dbReference>
<dbReference type="Gene3D" id="3.30.300.30">
    <property type="match status" value="3"/>
</dbReference>
<dbReference type="GO" id="GO:0008610">
    <property type="term" value="P:lipid biosynthetic process"/>
    <property type="evidence" value="ECO:0007669"/>
    <property type="project" value="UniProtKB-ARBA"/>
</dbReference>
<comment type="caution">
    <text evidence="5">The sequence shown here is derived from an EMBL/GenBank/DDBJ whole genome shotgun (WGS) entry which is preliminary data.</text>
</comment>
<accession>A0A5J4L2I7</accession>
<dbReference type="PANTHER" id="PTHR45527:SF1">
    <property type="entry name" value="FATTY ACID SYNTHASE"/>
    <property type="match status" value="1"/>
</dbReference>
<comment type="cofactor">
    <cofactor evidence="1">
        <name>pantetheine 4'-phosphate</name>
        <dbReference type="ChEBI" id="CHEBI:47942"/>
    </cofactor>
</comment>
<dbReference type="PROSITE" id="PS00455">
    <property type="entry name" value="AMP_BINDING"/>
    <property type="match status" value="2"/>
</dbReference>
<dbReference type="CDD" id="cd19531">
    <property type="entry name" value="LCL_NRPS-like"/>
    <property type="match status" value="2"/>
</dbReference>
<dbReference type="EMBL" id="BKZW01000004">
    <property type="protein sequence ID" value="GER91676.1"/>
    <property type="molecule type" value="Genomic_DNA"/>
</dbReference>
<dbReference type="CDD" id="cd05930">
    <property type="entry name" value="A_NRPS"/>
    <property type="match status" value="1"/>
</dbReference>
<keyword evidence="3" id="KW-0597">Phosphoprotein</keyword>
<dbReference type="FunFam" id="2.30.38.10:FF:000001">
    <property type="entry name" value="Non-ribosomal peptide synthetase PvdI"/>
    <property type="match status" value="2"/>
</dbReference>
<dbReference type="FunFam" id="3.30.300.30:FF:000010">
    <property type="entry name" value="Enterobactin synthetase component F"/>
    <property type="match status" value="2"/>
</dbReference>
<keyword evidence="6" id="KW-1185">Reference proteome</keyword>
<dbReference type="InterPro" id="IPR009081">
    <property type="entry name" value="PP-bd_ACP"/>
</dbReference>
<dbReference type="Pfam" id="PF00668">
    <property type="entry name" value="Condensation"/>
    <property type="match status" value="2"/>
</dbReference>
<dbReference type="GO" id="GO:0005829">
    <property type="term" value="C:cytosol"/>
    <property type="evidence" value="ECO:0007669"/>
    <property type="project" value="TreeGrafter"/>
</dbReference>
<dbReference type="InterPro" id="IPR000873">
    <property type="entry name" value="AMP-dep_synth/lig_dom"/>
</dbReference>
<dbReference type="SMART" id="SM00823">
    <property type="entry name" value="PKS_PP"/>
    <property type="match status" value="2"/>
</dbReference>
<dbReference type="Pfam" id="PF00501">
    <property type="entry name" value="AMP-binding"/>
    <property type="match status" value="2"/>
</dbReference>
<dbReference type="Pfam" id="PF13193">
    <property type="entry name" value="AMP-binding_C"/>
    <property type="match status" value="2"/>
</dbReference>
<dbReference type="GO" id="GO:0043041">
    <property type="term" value="P:amino acid activation for nonribosomal peptide biosynthetic process"/>
    <property type="evidence" value="ECO:0007669"/>
    <property type="project" value="TreeGrafter"/>
</dbReference>
<sequence length="2184" mass="244082">MVCDLAVLKDFLAQHLPEYMLPSVFMILETLPLTANGKVDYKALPEPQFTVADNSFVAASSPIEVALAELWSQVLDVQHVSVHTSFFELGGHSLLATTLLTRIRQVLHVDMPLRCLFEYPTVAEQARWIEEAGRKHQPPVISAVEEREHLPLSFAQQRLWFLDQLEPDSAAYNSPLVLHIQGDLNLTALEESLQTIVQRHESLRTTFVTQNGQAVQKIAPELQLNLTVVDISQKSQQEQEAFVQETVQQEVQRPFNLATGPLLRAGCIKLAATEHVFFMTVHHITWDGWSMSVFEREFFALYSANVAGKSVRLPALRVQYADYALWQRNWLRGEVLENQLAYWSQQLAGVEPLELPTDFPRPAMASGQGLRQEVVVPQALYQGIQRLSQQAGVTTYMTLMAAFQVLLAKYTQQSDISVGTPVANRGQSEIENLIGFFVNTLVIRNDLSSNPSFRDFLQQVRETTLNAYAHQDLPFEKLVETLQPEREKNHAPLFQVMFVYQHAAGSQHTPANLVVTPVENEKCTSKFDLTLSVAEIDQQLNCVVEYSTDLFAESTIQRFLQHWQTLLATIVAQPEQRLKQISVLPAHELRLQASWNQTNAPLPSTASVQQLFEQQVSRQPQEIALAYREQTMSYQELNERANRVAHYLQARHQVGPDTLVGISIERSLEALVALMGVIKAGGAYLPLDPSYPADRLAFMINDSQVSVVLCKAPNDPEGRTYMGAPNDPEGRTYMGTVFVNLDSSWAEISSYSSENPECVTQSRDLAYVIYTSGSTGLPKGVMVEHGNLRNLVHALKPVYNLTSEHRVLQYMSLNFDVSIADIFSTLTSGARLCLVPTDVMIPGEALHELLQSYEVTSGRFPPSVLQALPNDNLPQLKTVITGGDRWTLDLLERWIGQGRFVNEYGPTETTVLCTLGKCRLDTQDIAIGGPIANTYAYVLDAAAQPVPIGVSGELYIGGAGVSRGYLKRSALTAERFVPDPWSPLPGSRMYKTGDLVRYLPTGEIKILGRTDDQVKIRGFRVELGEIENVLNQHEAVRENVVLVHGDTASNKKLVAYLAVESEQVSSQEMRELARQTLPEYMVPSHFVFLPALPTLPNGKIDRKALLVLDLVEDTAVSFVAPRTLNEEVVLSCWSEVLERERISVEDNFFAIGGHSLLASQLVSRLRTAFQLEIPLRTLFDAPTIAEQAVLFEQLRRSQAHTLAPELVAVEQRPQHIPLSFEQQRLWFLHHMDSESVAYSLPVVIRLKGEIQVKLLENALTEIVRRQESLRTTFTTVNNQPVQQIAPATRFTLPLLTILPQEDLDVEAQALELAQVELQRPFDLEQGPLFRTLLIALSPQEHILVLNMHHIISDGWSVGILVQELTTLYMALNQNSVAPLPELTLQYADYALWQRNWLQKAAMQTQVQYWKDNLSHLEPLNLPTDYARPAVMTRQGAKQAFVVSPEILAGLQRISRQEGATLFMTLLSAFQLLLARYSQQNDIVVGTVSAHRSQRELESLVGFFINTLPLRTQLDGEWSFRNLLQSVRETTLNAYAHQDVPFDLMVDAVQATRDLSTSPIFQVLFMLQNVPFTAESISDIEMSVVDIETHTAKFDLTLTAAETSQGLSASFEYSTELFKPETIERLSAHFQQLLAAIVADPQHPIGRYRLLTEREQSLFDSWQGPALPVVSIETLHSGISSQAQQTPHNTALLSVSESMSYQELEQQSNQLAHYLRGLGIGPESKVGLCLERGVSLLVGMLAILKAGAAYVPLDPNYPVERLHFIQADAQMELLLTQTSLQEQIALPGIAVLCSDRDSALWSEEPVSAPDVPMTKANLAYVIYTSGSTGRPKGVMVTHASATSFVEWSRQTYTEAELKGVLASTSICFDLSIFEIFVTLNVGGTVIIAENAMELAQHPYRDQVTLVNTVPSAAAELVRQRAFPDGVLTINMCGEALPLTVVQQLEQTTDIQNIYNLYGPSEDTTYSTYTLVNSNYLTIGRPLSGTQVYVLDPYLQPVPLGVRGELYLSGEGLARGYYGRGELTAERFIPNPFGPTPGARMYRTGDVVRYRADGDLDFIGRVDHQVKIRGFRIELGEIENCLQRHRDVKDVVVTVQEESNGTKRILAYVVGTADVDGLRHYLQEYLPAYMIPAFFLPLEALPLTPNGKVDRKALPTPDQHQESMARDIIAPRNQEEEILLQLWTRS</sequence>
<dbReference type="NCBIfam" id="TIGR01733">
    <property type="entry name" value="AA-adenyl-dom"/>
    <property type="match status" value="2"/>
</dbReference>
<dbReference type="SUPFAM" id="SSF56801">
    <property type="entry name" value="Acetyl-CoA synthetase-like"/>
    <property type="match status" value="3"/>
</dbReference>
<evidence type="ECO:0000256" key="1">
    <source>
        <dbReference type="ARBA" id="ARBA00001957"/>
    </source>
</evidence>
<dbReference type="FunFam" id="1.10.1200.10:FF:000016">
    <property type="entry name" value="Non-ribosomal peptide synthase"/>
    <property type="match status" value="2"/>
</dbReference>
<dbReference type="InterPro" id="IPR025110">
    <property type="entry name" value="AMP-bd_C"/>
</dbReference>
<evidence type="ECO:0000256" key="3">
    <source>
        <dbReference type="ARBA" id="ARBA00022553"/>
    </source>
</evidence>
<gene>
    <name evidence="5" type="ORF">KDW_58380</name>
</gene>
<dbReference type="InterPro" id="IPR010071">
    <property type="entry name" value="AA_adenyl_dom"/>
</dbReference>
<evidence type="ECO:0000256" key="2">
    <source>
        <dbReference type="ARBA" id="ARBA00022450"/>
    </source>
</evidence>
<evidence type="ECO:0000313" key="5">
    <source>
        <dbReference type="EMBL" id="GER91676.1"/>
    </source>
</evidence>
<dbReference type="GO" id="GO:0072330">
    <property type="term" value="P:monocarboxylic acid biosynthetic process"/>
    <property type="evidence" value="ECO:0007669"/>
    <property type="project" value="UniProtKB-ARBA"/>
</dbReference>
<dbReference type="NCBIfam" id="NF003417">
    <property type="entry name" value="PRK04813.1"/>
    <property type="match status" value="3"/>
</dbReference>
<feature type="domain" description="Carrier" evidence="4">
    <location>
        <begin position="58"/>
        <end position="133"/>
    </location>
</feature>
<dbReference type="Gene3D" id="3.30.559.10">
    <property type="entry name" value="Chloramphenicol acetyltransferase-like domain"/>
    <property type="match status" value="2"/>
</dbReference>
<dbReference type="Gene3D" id="1.10.1200.10">
    <property type="entry name" value="ACP-like"/>
    <property type="match status" value="2"/>
</dbReference>
<evidence type="ECO:0000259" key="4">
    <source>
        <dbReference type="PROSITE" id="PS50075"/>
    </source>
</evidence>
<dbReference type="Pfam" id="PF00550">
    <property type="entry name" value="PP-binding"/>
    <property type="match status" value="2"/>
</dbReference>
<dbReference type="GO" id="GO:0009366">
    <property type="term" value="C:enterobactin synthetase complex"/>
    <property type="evidence" value="ECO:0007669"/>
    <property type="project" value="TreeGrafter"/>
</dbReference>
<dbReference type="Gene3D" id="2.30.38.10">
    <property type="entry name" value="Luciferase, Domain 3"/>
    <property type="match status" value="2"/>
</dbReference>
<dbReference type="InterPro" id="IPR006162">
    <property type="entry name" value="Ppantetheine_attach_site"/>
</dbReference>
<dbReference type="FunFam" id="3.30.559.30:FF:000001">
    <property type="entry name" value="Non-ribosomal peptide synthetase"/>
    <property type="match status" value="2"/>
</dbReference>
<keyword evidence="2" id="KW-0596">Phosphopantetheine</keyword>
<dbReference type="GO" id="GO:0009239">
    <property type="term" value="P:enterobactin biosynthetic process"/>
    <property type="evidence" value="ECO:0007669"/>
    <property type="project" value="TreeGrafter"/>
</dbReference>
<dbReference type="InterPro" id="IPR036736">
    <property type="entry name" value="ACP-like_sf"/>
</dbReference>
<dbReference type="PANTHER" id="PTHR45527">
    <property type="entry name" value="NONRIBOSOMAL PEPTIDE SYNTHETASE"/>
    <property type="match status" value="1"/>
</dbReference>
<dbReference type="PROSITE" id="PS00012">
    <property type="entry name" value="PHOSPHOPANTETHEINE"/>
    <property type="match status" value="1"/>
</dbReference>
<reference evidence="5 6" key="1">
    <citation type="submission" date="2019-10" db="EMBL/GenBank/DDBJ databases">
        <title>Dictyobacter vulcani sp. nov., within the class Ktedonobacteria, isolated from soil of volcanic Mt. Zao.</title>
        <authorList>
            <person name="Zheng Y."/>
            <person name="Wang C.M."/>
            <person name="Sakai Y."/>
            <person name="Abe K."/>
            <person name="Yokota A."/>
            <person name="Yabe S."/>
        </authorList>
    </citation>
    <scope>NUCLEOTIDE SEQUENCE [LARGE SCALE GENOMIC DNA]</scope>
    <source>
        <strain evidence="5 6">W12</strain>
    </source>
</reference>
<dbReference type="InterPro" id="IPR045851">
    <property type="entry name" value="AMP-bd_C_sf"/>
</dbReference>
<dbReference type="FunFam" id="3.40.50.980:FF:000001">
    <property type="entry name" value="Non-ribosomal peptide synthetase"/>
    <property type="match status" value="2"/>
</dbReference>
<evidence type="ECO:0000313" key="6">
    <source>
        <dbReference type="Proteomes" id="UP000326912"/>
    </source>
</evidence>
<dbReference type="InterPro" id="IPR020845">
    <property type="entry name" value="AMP-binding_CS"/>
</dbReference>
<dbReference type="SUPFAM" id="SSF52777">
    <property type="entry name" value="CoA-dependent acyltransferases"/>
    <property type="match status" value="4"/>
</dbReference>
<name>A0A5J4L2I7_9CHLR</name>